<dbReference type="GO" id="GO:0003676">
    <property type="term" value="F:nucleic acid binding"/>
    <property type="evidence" value="ECO:0007669"/>
    <property type="project" value="InterPro"/>
</dbReference>
<sequence>MYKIDLKKKELNKIESTILRDENLLERNDLQQFIFNSWETFKNDIGLPTCILIGQEIKPHDTIQDSIDLLAIDQNDSSLIVIELKRDKNKYQLLQSLNYAAMVASWDSEKLVNILEKNKTILSAEALELIKENELSGDIRVILIAENYDPEVIITSNWLSTQYGLNITAFSVGLHKIGTELLLEVDQKYPLPELSEAYETRRKKKIEDGTSEITWEEIIPKLNYEFAKKGIELCKKIKQGDPKRRRFGDIRKNYEGFNWISLNFREKYINIYTGCDDKQISSDKINEIFGSHILISEWRDGISFSISEKNDFNKLVEWLKLE</sequence>
<organism evidence="1 2">
    <name type="scientific">Leptospira bandrabouensis</name>
    <dbReference type="NCBI Taxonomy" id="2484903"/>
    <lineage>
        <taxon>Bacteria</taxon>
        <taxon>Pseudomonadati</taxon>
        <taxon>Spirochaetota</taxon>
        <taxon>Spirochaetia</taxon>
        <taxon>Leptospirales</taxon>
        <taxon>Leptospiraceae</taxon>
        <taxon>Leptospira</taxon>
    </lineage>
</organism>
<evidence type="ECO:0000313" key="1">
    <source>
        <dbReference type="EMBL" id="TGN10300.1"/>
    </source>
</evidence>
<protein>
    <recommendedName>
        <fullName evidence="3">DUF91 domain-containing protein</fullName>
    </recommendedName>
</protein>
<accession>A0A6H3NRF1</accession>
<dbReference type="EMBL" id="RQHU01000029">
    <property type="protein sequence ID" value="TGN10300.1"/>
    <property type="molecule type" value="Genomic_DNA"/>
</dbReference>
<dbReference type="Gene3D" id="3.40.1350.10">
    <property type="match status" value="1"/>
</dbReference>
<reference evidence="1" key="1">
    <citation type="journal article" date="2019" name="PLoS Negl. Trop. Dis.">
        <title>Revisiting the worldwide diversity of Leptospira species in the environment.</title>
        <authorList>
            <person name="Vincent A.T."/>
            <person name="Schiettekatte O."/>
            <person name="Bourhy P."/>
            <person name="Veyrier F.J."/>
            <person name="Picardeau M."/>
        </authorList>
    </citation>
    <scope>NUCLEOTIDE SEQUENCE [LARGE SCALE GENOMIC DNA]</scope>
    <source>
        <strain evidence="1">201601109</strain>
    </source>
</reference>
<gene>
    <name evidence="1" type="ORF">EHR08_19510</name>
</gene>
<evidence type="ECO:0008006" key="3">
    <source>
        <dbReference type="Google" id="ProtNLM"/>
    </source>
</evidence>
<keyword evidence="2" id="KW-1185">Reference proteome</keyword>
<name>A0A6H3NRF1_9LEPT</name>
<proteinExistence type="predicted"/>
<evidence type="ECO:0000313" key="2">
    <source>
        <dbReference type="Proteomes" id="UP000297649"/>
    </source>
</evidence>
<dbReference type="AlphaFoldDB" id="A0A6H3NRF1"/>
<comment type="caution">
    <text evidence="1">The sequence shown here is derived from an EMBL/GenBank/DDBJ whole genome shotgun (WGS) entry which is preliminary data.</text>
</comment>
<dbReference type="RefSeq" id="WP_135781556.1">
    <property type="nucleotide sequence ID" value="NZ_JAIZBL010000008.1"/>
</dbReference>
<dbReference type="Proteomes" id="UP000297649">
    <property type="component" value="Unassembled WGS sequence"/>
</dbReference>
<dbReference type="InterPro" id="IPR011856">
    <property type="entry name" value="tRNA_endonuc-like_dom_sf"/>
</dbReference>